<dbReference type="PANTHER" id="PTHR42673:SF4">
    <property type="entry name" value="MALEYLACETOACETATE ISOMERASE"/>
    <property type="match status" value="1"/>
</dbReference>
<dbReference type="PANTHER" id="PTHR42673">
    <property type="entry name" value="MALEYLACETOACETATE ISOMERASE"/>
    <property type="match status" value="1"/>
</dbReference>
<sequence>MSSPVPKLYMLNRNYSSWSLRAWLAMRALNIELEPVMLIVGTKEIPDLGLPAANELMLRAGPTSKVPALHVEIAPGKTHIIFESLAIMEYLAEDYPSLWPADRYERAYARSLSSEMATGFFAVRNYAMNLREHRRFQPELFNERVAADIKRLSDIWEELRSKAAQNKGKNDEGFLFGTFTALDAMYAPIMFRFNSYDLASKVEGEHAQAYMRHMLQYGPMKEWAALASQETEIIPRDELPLPL</sequence>
<dbReference type="SUPFAM" id="SSF47616">
    <property type="entry name" value="GST C-terminal domain-like"/>
    <property type="match status" value="1"/>
</dbReference>
<name>A0A9P3H1Q5_9FUNG</name>
<dbReference type="AlphaFoldDB" id="A0A9P3H1Q5"/>
<keyword evidence="3" id="KW-1185">Reference proteome</keyword>
<comment type="caution">
    <text evidence="2">The sequence shown here is derived from an EMBL/GenBank/DDBJ whole genome shotgun (WGS) entry which is preliminary data.</text>
</comment>
<dbReference type="InterPro" id="IPR036282">
    <property type="entry name" value="Glutathione-S-Trfase_C_sf"/>
</dbReference>
<evidence type="ECO:0000259" key="1">
    <source>
        <dbReference type="PROSITE" id="PS50404"/>
    </source>
</evidence>
<dbReference type="SFLD" id="SFLDS00019">
    <property type="entry name" value="Glutathione_Transferase_(cytos"/>
    <property type="match status" value="1"/>
</dbReference>
<accession>A0A9P3H1Q5</accession>
<proteinExistence type="predicted"/>
<dbReference type="Gene3D" id="1.20.1050.10">
    <property type="match status" value="1"/>
</dbReference>
<dbReference type="GO" id="GO:0016034">
    <property type="term" value="F:maleylacetoacetate isomerase activity"/>
    <property type="evidence" value="ECO:0007669"/>
    <property type="project" value="TreeGrafter"/>
</dbReference>
<dbReference type="Proteomes" id="UP000827284">
    <property type="component" value="Unassembled WGS sequence"/>
</dbReference>
<dbReference type="OrthoDB" id="249703at2759"/>
<gene>
    <name evidence="2" type="ORF">EMPS_00820</name>
</gene>
<dbReference type="Pfam" id="PF13409">
    <property type="entry name" value="GST_N_2"/>
    <property type="match status" value="1"/>
</dbReference>
<dbReference type="PROSITE" id="PS50404">
    <property type="entry name" value="GST_NTER"/>
    <property type="match status" value="1"/>
</dbReference>
<dbReference type="GO" id="GO:0006749">
    <property type="term" value="P:glutathione metabolic process"/>
    <property type="evidence" value="ECO:0007669"/>
    <property type="project" value="TreeGrafter"/>
</dbReference>
<organism evidence="2 3">
    <name type="scientific">Entomortierella parvispora</name>
    <dbReference type="NCBI Taxonomy" id="205924"/>
    <lineage>
        <taxon>Eukaryota</taxon>
        <taxon>Fungi</taxon>
        <taxon>Fungi incertae sedis</taxon>
        <taxon>Mucoromycota</taxon>
        <taxon>Mortierellomycotina</taxon>
        <taxon>Mortierellomycetes</taxon>
        <taxon>Mortierellales</taxon>
        <taxon>Mortierellaceae</taxon>
        <taxon>Entomortierella</taxon>
    </lineage>
</organism>
<dbReference type="InterPro" id="IPR040079">
    <property type="entry name" value="Glutathione_S-Trfase"/>
</dbReference>
<dbReference type="GO" id="GO:0004364">
    <property type="term" value="F:glutathione transferase activity"/>
    <property type="evidence" value="ECO:0007669"/>
    <property type="project" value="TreeGrafter"/>
</dbReference>
<protein>
    <submittedName>
        <fullName evidence="2">Glutathione S-transferase</fullName>
    </submittedName>
</protein>
<evidence type="ECO:0000313" key="2">
    <source>
        <dbReference type="EMBL" id="GJJ68474.1"/>
    </source>
</evidence>
<feature type="domain" description="GST N-terminal" evidence="1">
    <location>
        <begin position="4"/>
        <end position="99"/>
    </location>
</feature>
<evidence type="ECO:0000313" key="3">
    <source>
        <dbReference type="Proteomes" id="UP000827284"/>
    </source>
</evidence>
<dbReference type="InterPro" id="IPR036249">
    <property type="entry name" value="Thioredoxin-like_sf"/>
</dbReference>
<reference evidence="2" key="1">
    <citation type="submission" date="2021-11" db="EMBL/GenBank/DDBJ databases">
        <authorList>
            <person name="Herlambang A."/>
            <person name="Guo Y."/>
            <person name="Takashima Y."/>
            <person name="Nishizawa T."/>
        </authorList>
    </citation>
    <scope>NUCLEOTIDE SEQUENCE</scope>
    <source>
        <strain evidence="2">E1425</strain>
    </source>
</reference>
<reference evidence="2" key="2">
    <citation type="journal article" date="2022" name="Microbiol. Resour. Announc.">
        <title>Whole-Genome Sequence of Entomortierella parvispora E1425, a Mucoromycotan Fungus Associated with Burkholderiaceae-Related Endosymbiotic Bacteria.</title>
        <authorList>
            <person name="Herlambang A."/>
            <person name="Guo Y."/>
            <person name="Takashima Y."/>
            <person name="Narisawa K."/>
            <person name="Ohta H."/>
            <person name="Nishizawa T."/>
        </authorList>
    </citation>
    <scope>NUCLEOTIDE SEQUENCE</scope>
    <source>
        <strain evidence="2">E1425</strain>
    </source>
</reference>
<dbReference type="EMBL" id="BQFW01000001">
    <property type="protein sequence ID" value="GJJ68474.1"/>
    <property type="molecule type" value="Genomic_DNA"/>
</dbReference>
<dbReference type="Gene3D" id="3.40.30.10">
    <property type="entry name" value="Glutaredoxin"/>
    <property type="match status" value="1"/>
</dbReference>
<dbReference type="GO" id="GO:0006559">
    <property type="term" value="P:L-phenylalanine catabolic process"/>
    <property type="evidence" value="ECO:0007669"/>
    <property type="project" value="TreeGrafter"/>
</dbReference>
<dbReference type="InterPro" id="IPR004045">
    <property type="entry name" value="Glutathione_S-Trfase_N"/>
</dbReference>
<dbReference type="SUPFAM" id="SSF52833">
    <property type="entry name" value="Thioredoxin-like"/>
    <property type="match status" value="1"/>
</dbReference>